<proteinExistence type="predicted"/>
<sequence>MVDTKETIDYQKSYVAFLDVLGFKNLVFSNSEESKEKLNEYFKLIETIITYLRQIPIKKEIGYITISDSIILTVPQSNNKSENIEILRQLCIAIGFLQVGLAARDIWIRGAVSSGDTYFNPSNNQIVGPAYINAYLLEESLAIYPRVIIDNKIIKELDFVSSSDLIDNINKKNEGYLDFNNCGKTILYDWENSQIEKDIPLFIDYLSFCVHNKKNINTLNLGEKILENIEKNIYNNTSLYKKFKWVSSYFSSIIENKDEINLKVHFERVKNL</sequence>
<accession>A0AAW6VDP1</accession>
<name>A0AAW6VDP1_9BACT</name>
<evidence type="ECO:0000313" key="2">
    <source>
        <dbReference type="Proteomes" id="UP001237501"/>
    </source>
</evidence>
<gene>
    <name evidence="1" type="ORF">PT517_03190</name>
</gene>
<dbReference type="AlphaFoldDB" id="A0AAW6VDP1"/>
<dbReference type="Proteomes" id="UP001237501">
    <property type="component" value="Unassembled WGS sequence"/>
</dbReference>
<reference evidence="1" key="1">
    <citation type="journal article" date="2023" name="Antibiotics">
        <title>Genomic Characterization of Antibiotic-Resistant Campylobacterales Isolated from Chilean Poultry Meat.</title>
        <authorList>
            <person name="Concha-Toloza M."/>
            <person name="Lopez-Cantillo M."/>
            <person name="Molina-Mora J.A."/>
            <person name="Collado L."/>
        </authorList>
    </citation>
    <scope>NUCLEOTIDE SEQUENCE</scope>
    <source>
        <strain evidence="1">FR1p153A2</strain>
    </source>
</reference>
<reference evidence="1" key="2">
    <citation type="submission" date="2023-02" db="EMBL/GenBank/DDBJ databases">
        <authorList>
            <person name="Concha-Toloza M."/>
            <person name="Lopez-Cantillo M."/>
            <person name="Molina-Mora J."/>
            <person name="Collado L."/>
        </authorList>
    </citation>
    <scope>NUCLEOTIDE SEQUENCE</scope>
    <source>
        <strain evidence="1">FR1p153A2</strain>
    </source>
</reference>
<dbReference type="RefSeq" id="WP_284093270.1">
    <property type="nucleotide sequence ID" value="NZ_JAQTJC010000001.1"/>
</dbReference>
<protein>
    <recommendedName>
        <fullName evidence="3">Guanylate cyclase domain-containing protein</fullName>
    </recommendedName>
</protein>
<evidence type="ECO:0000313" key="1">
    <source>
        <dbReference type="EMBL" id="MDK2040784.1"/>
    </source>
</evidence>
<evidence type="ECO:0008006" key="3">
    <source>
        <dbReference type="Google" id="ProtNLM"/>
    </source>
</evidence>
<dbReference type="EMBL" id="JAQTJK010000002">
    <property type="protein sequence ID" value="MDK2040784.1"/>
    <property type="molecule type" value="Genomic_DNA"/>
</dbReference>
<comment type="caution">
    <text evidence="1">The sequence shown here is derived from an EMBL/GenBank/DDBJ whole genome shotgun (WGS) entry which is preliminary data.</text>
</comment>
<organism evidence="1 2">
    <name type="scientific">Aliarcobacter butzleri</name>
    <dbReference type="NCBI Taxonomy" id="28197"/>
    <lineage>
        <taxon>Bacteria</taxon>
        <taxon>Pseudomonadati</taxon>
        <taxon>Campylobacterota</taxon>
        <taxon>Epsilonproteobacteria</taxon>
        <taxon>Campylobacterales</taxon>
        <taxon>Arcobacteraceae</taxon>
        <taxon>Aliarcobacter</taxon>
    </lineage>
</organism>